<dbReference type="Proteomes" id="UP000663836">
    <property type="component" value="Unassembled WGS sequence"/>
</dbReference>
<gene>
    <name evidence="2" type="ORF">JBS370_LOCUS16467</name>
</gene>
<evidence type="ECO:0000313" key="2">
    <source>
        <dbReference type="EMBL" id="CAF3821102.1"/>
    </source>
</evidence>
<proteinExistence type="predicted"/>
<dbReference type="AlphaFoldDB" id="A0A819CNX7"/>
<dbReference type="InterPro" id="IPR038765">
    <property type="entry name" value="Papain-like_cys_pep_sf"/>
</dbReference>
<organism evidence="2 3">
    <name type="scientific">Rotaria sordida</name>
    <dbReference type="NCBI Taxonomy" id="392033"/>
    <lineage>
        <taxon>Eukaryota</taxon>
        <taxon>Metazoa</taxon>
        <taxon>Spiralia</taxon>
        <taxon>Gnathifera</taxon>
        <taxon>Rotifera</taxon>
        <taxon>Eurotatoria</taxon>
        <taxon>Bdelloidea</taxon>
        <taxon>Philodinida</taxon>
        <taxon>Philodinidae</taxon>
        <taxon>Rotaria</taxon>
    </lineage>
</organism>
<reference evidence="2" key="1">
    <citation type="submission" date="2021-02" db="EMBL/GenBank/DDBJ databases">
        <authorList>
            <person name="Nowell W R."/>
        </authorList>
    </citation>
    <scope>NUCLEOTIDE SEQUENCE</scope>
</reference>
<sequence length="172" mass="19386">MCFPRMLLNFVNYLATLSALVANNESITVTDSGCTITGAIEALEEWGTCLESLWPYDLNNANLRPSDEAYDEAINHSITEAFQISDLYEMKACLAQGFPFAFGLRLFKSFERAGDFGHVHIPKCRDHWDVEDAIDYQNSSEDTESINDDDDEIGVIEEANQDDDEQEINIQS</sequence>
<evidence type="ECO:0000256" key="1">
    <source>
        <dbReference type="SAM" id="SignalP"/>
    </source>
</evidence>
<keyword evidence="1" id="KW-0732">Signal</keyword>
<evidence type="ECO:0000313" key="3">
    <source>
        <dbReference type="Proteomes" id="UP000663836"/>
    </source>
</evidence>
<feature type="signal peptide" evidence="1">
    <location>
        <begin position="1"/>
        <end position="22"/>
    </location>
</feature>
<name>A0A819CNX7_9BILA</name>
<dbReference type="Gene3D" id="3.90.70.10">
    <property type="entry name" value="Cysteine proteinases"/>
    <property type="match status" value="1"/>
</dbReference>
<feature type="chain" id="PRO_5032627255" evidence="1">
    <location>
        <begin position="23"/>
        <end position="172"/>
    </location>
</feature>
<dbReference type="EMBL" id="CAJOBD010001658">
    <property type="protein sequence ID" value="CAF3821102.1"/>
    <property type="molecule type" value="Genomic_DNA"/>
</dbReference>
<accession>A0A819CNX7</accession>
<comment type="caution">
    <text evidence="2">The sequence shown here is derived from an EMBL/GenBank/DDBJ whole genome shotgun (WGS) entry which is preliminary data.</text>
</comment>
<protein>
    <submittedName>
        <fullName evidence="2">Uncharacterized protein</fullName>
    </submittedName>
</protein>
<dbReference type="SUPFAM" id="SSF54001">
    <property type="entry name" value="Cysteine proteinases"/>
    <property type="match status" value="1"/>
</dbReference>